<dbReference type="SMART" id="SM00646">
    <property type="entry name" value="Ami_3"/>
    <property type="match status" value="1"/>
</dbReference>
<dbReference type="AlphaFoldDB" id="A0A3A9ARG5"/>
<evidence type="ECO:0000259" key="3">
    <source>
        <dbReference type="SMART" id="SM00646"/>
    </source>
</evidence>
<accession>A0A3A9ARG5</accession>
<dbReference type="Pfam" id="PF01520">
    <property type="entry name" value="Amidase_3"/>
    <property type="match status" value="1"/>
</dbReference>
<dbReference type="GO" id="GO:0009253">
    <property type="term" value="P:peptidoglycan catabolic process"/>
    <property type="evidence" value="ECO:0007669"/>
    <property type="project" value="InterPro"/>
</dbReference>
<evidence type="ECO:0000313" key="5">
    <source>
        <dbReference type="Proteomes" id="UP000280696"/>
    </source>
</evidence>
<feature type="compositionally biased region" description="Basic and acidic residues" evidence="2">
    <location>
        <begin position="93"/>
        <end position="115"/>
    </location>
</feature>
<evidence type="ECO:0000256" key="2">
    <source>
        <dbReference type="SAM" id="MobiDB-lite"/>
    </source>
</evidence>
<dbReference type="PANTHER" id="PTHR30404:SF0">
    <property type="entry name" value="N-ACETYLMURAMOYL-L-ALANINE AMIDASE AMIC"/>
    <property type="match status" value="1"/>
</dbReference>
<dbReference type="CDD" id="cd02696">
    <property type="entry name" value="MurNAc-LAA"/>
    <property type="match status" value="1"/>
</dbReference>
<sequence>MRLSVMKKAAIGSVLYSMAAMGLIYYLSNDKAITISDVAQDEVEESTVTGPEEGKISDPEEEQAGLSENKTVPRENRTASDEDNTAKGTDIADPDKEAGPEENAEKTAEKTKKPQDAGTGEEEDKGEKLIFGTGDSNSTYMRIPLPEECKAEDIVIENYYMNQELCILVGTADADFYEANAISGNLDMVKKGLCEAANEGTDEKGVKLRFSLTGIFEYHTILENHDLYVNFLSPREMYDKIVVIDPYGGGSNAGNEGNGLSEKDITLQVAKKIKEKLDESDIKVYYTRMDDSNPGEEDRVRLANETRADMYIRIQVDANEDSSVYGATTIYNEDYFIPGFGSVELADILEREVVTSIKGKALGLTGAEEEDYAVRSITVPAAAVKVGCLTNKQEAILLGREEYQDKIADGICNAVQKVYEDKNQPGG</sequence>
<name>A0A3A9ARG5_9FIRM</name>
<dbReference type="GO" id="GO:0030288">
    <property type="term" value="C:outer membrane-bounded periplasmic space"/>
    <property type="evidence" value="ECO:0007669"/>
    <property type="project" value="TreeGrafter"/>
</dbReference>
<comment type="caution">
    <text evidence="4">The sequence shown here is derived from an EMBL/GenBank/DDBJ whole genome shotgun (WGS) entry which is preliminary data.</text>
</comment>
<proteinExistence type="predicted"/>
<dbReference type="InterPro" id="IPR002508">
    <property type="entry name" value="MurNAc-LAA_cat"/>
</dbReference>
<evidence type="ECO:0000313" key="4">
    <source>
        <dbReference type="EMBL" id="RKI94130.1"/>
    </source>
</evidence>
<gene>
    <name evidence="4" type="ORF">D7V94_00695</name>
</gene>
<keyword evidence="5" id="KW-1185">Reference proteome</keyword>
<dbReference type="InterPro" id="IPR050695">
    <property type="entry name" value="N-acetylmuramoyl_amidase_3"/>
</dbReference>
<reference evidence="4 5" key="1">
    <citation type="submission" date="2018-09" db="EMBL/GenBank/DDBJ databases">
        <title>Murine metabolic-syndrome-specific gut microbial biobank.</title>
        <authorList>
            <person name="Liu C."/>
        </authorList>
    </citation>
    <scope>NUCLEOTIDE SEQUENCE [LARGE SCALE GENOMIC DNA]</scope>
    <source>
        <strain evidence="4 5">0.1xD8-82</strain>
    </source>
</reference>
<protein>
    <recommendedName>
        <fullName evidence="3">MurNAc-LAA domain-containing protein</fullName>
    </recommendedName>
</protein>
<dbReference type="EMBL" id="RAYQ01000001">
    <property type="protein sequence ID" value="RKI94130.1"/>
    <property type="molecule type" value="Genomic_DNA"/>
</dbReference>
<dbReference type="Gene3D" id="3.40.630.40">
    <property type="entry name" value="Zn-dependent exopeptidases"/>
    <property type="match status" value="1"/>
</dbReference>
<feature type="region of interest" description="Disordered" evidence="2">
    <location>
        <begin position="43"/>
        <end position="137"/>
    </location>
</feature>
<dbReference type="RefSeq" id="WP_120465838.1">
    <property type="nucleotide sequence ID" value="NZ_CATAJS010000010.1"/>
</dbReference>
<dbReference type="OrthoDB" id="43070at2"/>
<dbReference type="GO" id="GO:0008745">
    <property type="term" value="F:N-acetylmuramoyl-L-alanine amidase activity"/>
    <property type="evidence" value="ECO:0007669"/>
    <property type="project" value="InterPro"/>
</dbReference>
<keyword evidence="1" id="KW-0378">Hydrolase</keyword>
<dbReference type="SUPFAM" id="SSF53187">
    <property type="entry name" value="Zn-dependent exopeptidases"/>
    <property type="match status" value="1"/>
</dbReference>
<organism evidence="4 5">
    <name type="scientific">Parablautia intestinalis</name>
    <dbReference type="NCBI Taxonomy" id="2320100"/>
    <lineage>
        <taxon>Bacteria</taxon>
        <taxon>Bacillati</taxon>
        <taxon>Bacillota</taxon>
        <taxon>Clostridia</taxon>
        <taxon>Lachnospirales</taxon>
        <taxon>Lachnospiraceae</taxon>
        <taxon>Parablautia</taxon>
    </lineage>
</organism>
<dbReference type="PANTHER" id="PTHR30404">
    <property type="entry name" value="N-ACETYLMURAMOYL-L-ALANINE AMIDASE"/>
    <property type="match status" value="1"/>
</dbReference>
<dbReference type="Proteomes" id="UP000280696">
    <property type="component" value="Unassembled WGS sequence"/>
</dbReference>
<feature type="domain" description="MurNAc-LAA" evidence="3">
    <location>
        <begin position="300"/>
        <end position="416"/>
    </location>
</feature>
<evidence type="ECO:0000256" key="1">
    <source>
        <dbReference type="ARBA" id="ARBA00022801"/>
    </source>
</evidence>
<feature type="compositionally biased region" description="Basic and acidic residues" evidence="2">
    <location>
        <begin position="71"/>
        <end position="80"/>
    </location>
</feature>